<dbReference type="EMBL" id="FOXI01000018">
    <property type="protein sequence ID" value="SFQ07781.1"/>
    <property type="molecule type" value="Genomic_DNA"/>
</dbReference>
<protein>
    <submittedName>
        <fullName evidence="4">Uncharacterized protein</fullName>
    </submittedName>
</protein>
<accession>A0A1I5VK28</accession>
<keyword evidence="3" id="KW-0472">Membrane</keyword>
<feature type="transmembrane region" description="Helical" evidence="3">
    <location>
        <begin position="6"/>
        <end position="22"/>
    </location>
</feature>
<dbReference type="OrthoDB" id="327998at2157"/>
<evidence type="ECO:0000256" key="2">
    <source>
        <dbReference type="SAM" id="MobiDB-lite"/>
    </source>
</evidence>
<dbReference type="Proteomes" id="UP000183769">
    <property type="component" value="Unassembled WGS sequence"/>
</dbReference>
<feature type="transmembrane region" description="Helical" evidence="3">
    <location>
        <begin position="65"/>
        <end position="87"/>
    </location>
</feature>
<feature type="compositionally biased region" description="Basic and acidic residues" evidence="2">
    <location>
        <begin position="317"/>
        <end position="328"/>
    </location>
</feature>
<evidence type="ECO:0000256" key="1">
    <source>
        <dbReference type="SAM" id="Coils"/>
    </source>
</evidence>
<evidence type="ECO:0000256" key="3">
    <source>
        <dbReference type="SAM" id="Phobius"/>
    </source>
</evidence>
<dbReference type="RefSeq" id="WP_074880315.1">
    <property type="nucleotide sequence ID" value="NZ_FOXI01000018.1"/>
</dbReference>
<feature type="region of interest" description="Disordered" evidence="2">
    <location>
        <begin position="317"/>
        <end position="338"/>
    </location>
</feature>
<keyword evidence="3" id="KW-1133">Transmembrane helix</keyword>
<reference evidence="5" key="1">
    <citation type="submission" date="2016-10" db="EMBL/GenBank/DDBJ databases">
        <authorList>
            <person name="Varghese N."/>
            <person name="Submissions S."/>
        </authorList>
    </citation>
    <scope>NUCLEOTIDE SEQUENCE [LARGE SCALE GENOMIC DNA]</scope>
    <source>
        <strain evidence="5">CGMCC 1.10329</strain>
    </source>
</reference>
<feature type="transmembrane region" description="Helical" evidence="3">
    <location>
        <begin position="99"/>
        <end position="119"/>
    </location>
</feature>
<organism evidence="4 5">
    <name type="scientific">Halolamina pelagica</name>
    <dbReference type="NCBI Taxonomy" id="699431"/>
    <lineage>
        <taxon>Archaea</taxon>
        <taxon>Methanobacteriati</taxon>
        <taxon>Methanobacteriota</taxon>
        <taxon>Stenosarchaea group</taxon>
        <taxon>Halobacteria</taxon>
        <taxon>Halobacteriales</taxon>
        <taxon>Haloferacaceae</taxon>
    </lineage>
</organism>
<proteinExistence type="predicted"/>
<gene>
    <name evidence="4" type="ORF">SAMN05216277_11842</name>
</gene>
<sequence>MVNVLLVGVIAVVIVLLILGALDRWNVFGDDRENPESGTDRVKQEARREGDYSVSLLKKHKTLTLPAKVLAISLGLLVLATGVFAYFSLKNGAPVEVPYANYLEAAGIATVAIGGGVAYRGKKDAQRGKLKVIYEDDDSNEDGTETVYFDPSETTTNKDGNLVIYEHFPTRIVGLFGRRKLVAHDRELRAERGILSDIVAHEIPDHAIRVKENEYLVKTQERIVTNGVSNAADYRYRTPIELPYESYLQQREKMEKLESRLDTKDAILGETQTQLRELQRRLETQDIRSRDEAREEIMDILTQLPTGQKNVEIRNERAAQRLPKDQREVAQNGAEVDR</sequence>
<dbReference type="AlphaFoldDB" id="A0A1I5VK28"/>
<evidence type="ECO:0000313" key="4">
    <source>
        <dbReference type="EMBL" id="SFQ07781.1"/>
    </source>
</evidence>
<keyword evidence="1" id="KW-0175">Coiled coil</keyword>
<keyword evidence="3" id="KW-0812">Transmembrane</keyword>
<name>A0A1I5VK28_9EURY</name>
<evidence type="ECO:0000313" key="5">
    <source>
        <dbReference type="Proteomes" id="UP000183769"/>
    </source>
</evidence>
<keyword evidence="5" id="KW-1185">Reference proteome</keyword>
<feature type="coiled-coil region" evidence="1">
    <location>
        <begin position="268"/>
        <end position="295"/>
    </location>
</feature>